<accession>A0A9J5X928</accession>
<feature type="compositionally biased region" description="Low complexity" evidence="1">
    <location>
        <begin position="89"/>
        <end position="102"/>
    </location>
</feature>
<organism evidence="2 3">
    <name type="scientific">Solanum commersonii</name>
    <name type="common">Commerson's wild potato</name>
    <name type="synonym">Commerson's nightshade</name>
    <dbReference type="NCBI Taxonomy" id="4109"/>
    <lineage>
        <taxon>Eukaryota</taxon>
        <taxon>Viridiplantae</taxon>
        <taxon>Streptophyta</taxon>
        <taxon>Embryophyta</taxon>
        <taxon>Tracheophyta</taxon>
        <taxon>Spermatophyta</taxon>
        <taxon>Magnoliopsida</taxon>
        <taxon>eudicotyledons</taxon>
        <taxon>Gunneridae</taxon>
        <taxon>Pentapetalae</taxon>
        <taxon>asterids</taxon>
        <taxon>lamiids</taxon>
        <taxon>Solanales</taxon>
        <taxon>Solanaceae</taxon>
        <taxon>Solanoideae</taxon>
        <taxon>Solaneae</taxon>
        <taxon>Solanum</taxon>
    </lineage>
</organism>
<feature type="region of interest" description="Disordered" evidence="1">
    <location>
        <begin position="81"/>
        <end position="102"/>
    </location>
</feature>
<protein>
    <submittedName>
        <fullName evidence="2">Uncharacterized protein</fullName>
    </submittedName>
</protein>
<dbReference type="AlphaFoldDB" id="A0A9J5X928"/>
<dbReference type="Proteomes" id="UP000824120">
    <property type="component" value="Chromosome 9"/>
</dbReference>
<reference evidence="2 3" key="1">
    <citation type="submission" date="2020-09" db="EMBL/GenBank/DDBJ databases">
        <title>De no assembly of potato wild relative species, Solanum commersonii.</title>
        <authorList>
            <person name="Cho K."/>
        </authorList>
    </citation>
    <scope>NUCLEOTIDE SEQUENCE [LARGE SCALE GENOMIC DNA]</scope>
    <source>
        <strain evidence="2">LZ3.2</strain>
        <tissue evidence="2">Leaf</tissue>
    </source>
</reference>
<proteinExistence type="predicted"/>
<dbReference type="EMBL" id="JACXVP010000009">
    <property type="protein sequence ID" value="KAG5584795.1"/>
    <property type="molecule type" value="Genomic_DNA"/>
</dbReference>
<gene>
    <name evidence="2" type="ORF">H5410_045229</name>
</gene>
<evidence type="ECO:0000313" key="3">
    <source>
        <dbReference type="Proteomes" id="UP000824120"/>
    </source>
</evidence>
<name>A0A9J5X928_SOLCO</name>
<evidence type="ECO:0000313" key="2">
    <source>
        <dbReference type="EMBL" id="KAG5584795.1"/>
    </source>
</evidence>
<evidence type="ECO:0000256" key="1">
    <source>
        <dbReference type="SAM" id="MobiDB-lite"/>
    </source>
</evidence>
<keyword evidence="3" id="KW-1185">Reference proteome</keyword>
<comment type="caution">
    <text evidence="2">The sequence shown here is derived from an EMBL/GenBank/DDBJ whole genome shotgun (WGS) entry which is preliminary data.</text>
</comment>
<sequence length="247" mass="28513">MKQKHVDYLQLEIFSMNIFDTLKSAKVQENIKLISEKMTIDICADHPSAFLNRKKHIMIKTKFYVCRMDLPWVTKARGKGSYTRERGRSSSSRISGSSYGSSSSFPIIQKGGMSLVKLTSSSKEATSSIHLDDILENNPLYSQLRAYLSQKQSDTFTSVVKEEVDDIKSYERVVKKEMIFLIENSEIQKKEESWKLFQRYLLNGLYFTGESCKTRLYYETILTNTDSVEFQHFSVIIPARTFITSPK</sequence>